<evidence type="ECO:0000313" key="1">
    <source>
        <dbReference type="EMBL" id="GFR09959.1"/>
    </source>
</evidence>
<organism evidence="1 2">
    <name type="scientific">Trichonephila clavata</name>
    <name type="common">Joro spider</name>
    <name type="synonym">Nephila clavata</name>
    <dbReference type="NCBI Taxonomy" id="2740835"/>
    <lineage>
        <taxon>Eukaryota</taxon>
        <taxon>Metazoa</taxon>
        <taxon>Ecdysozoa</taxon>
        <taxon>Arthropoda</taxon>
        <taxon>Chelicerata</taxon>
        <taxon>Arachnida</taxon>
        <taxon>Araneae</taxon>
        <taxon>Araneomorphae</taxon>
        <taxon>Entelegynae</taxon>
        <taxon>Araneoidea</taxon>
        <taxon>Nephilidae</taxon>
        <taxon>Trichonephila</taxon>
    </lineage>
</organism>
<protein>
    <recommendedName>
        <fullName evidence="3">Reverse transcriptase/retrotransposon-derived protein RNase H-like domain-containing protein</fullName>
    </recommendedName>
</protein>
<dbReference type="Proteomes" id="UP000887116">
    <property type="component" value="Unassembled WGS sequence"/>
</dbReference>
<dbReference type="EMBL" id="BMAO01026472">
    <property type="protein sequence ID" value="GFR09959.1"/>
    <property type="molecule type" value="Genomic_DNA"/>
</dbReference>
<evidence type="ECO:0008006" key="3">
    <source>
        <dbReference type="Google" id="ProtNLM"/>
    </source>
</evidence>
<comment type="caution">
    <text evidence="1">The sequence shown here is derived from an EMBL/GenBank/DDBJ whole genome shotgun (WGS) entry which is preliminary data.</text>
</comment>
<dbReference type="OrthoDB" id="422540at2759"/>
<reference evidence="1" key="1">
    <citation type="submission" date="2020-07" db="EMBL/GenBank/DDBJ databases">
        <title>Multicomponent nature underlies the extraordinary mechanical properties of spider dragline silk.</title>
        <authorList>
            <person name="Kono N."/>
            <person name="Nakamura H."/>
            <person name="Mori M."/>
            <person name="Yoshida Y."/>
            <person name="Ohtoshi R."/>
            <person name="Malay A.D."/>
            <person name="Moran D.A.P."/>
            <person name="Tomita M."/>
            <person name="Numata K."/>
            <person name="Arakawa K."/>
        </authorList>
    </citation>
    <scope>NUCLEOTIDE SEQUENCE</scope>
</reference>
<proteinExistence type="predicted"/>
<dbReference type="AlphaFoldDB" id="A0A8X6GU47"/>
<gene>
    <name evidence="1" type="primary">g.3475</name>
    <name evidence="1" type="ORF">TNCT_692631</name>
</gene>
<name>A0A8X6GU47_TRICU</name>
<keyword evidence="2" id="KW-1185">Reference proteome</keyword>
<sequence>MQRSLVKVTLLTHPAPDVPLGLITDASAHHVGAALMQLHREKLPHVQLNQLSFIGQFTRDIQHIRGADNVVADAFSRISYIVPPPVDLKAIAEAQKGDTELLDLQTSDNSLKLEKSKFLVLM</sequence>
<accession>A0A8X6GU47</accession>
<evidence type="ECO:0000313" key="2">
    <source>
        <dbReference type="Proteomes" id="UP000887116"/>
    </source>
</evidence>